<organism evidence="3 4">
    <name type="scientific">Tersicoccus phoenicis</name>
    <dbReference type="NCBI Taxonomy" id="554083"/>
    <lineage>
        <taxon>Bacteria</taxon>
        <taxon>Bacillati</taxon>
        <taxon>Actinomycetota</taxon>
        <taxon>Actinomycetes</taxon>
        <taxon>Micrococcales</taxon>
        <taxon>Micrococcaceae</taxon>
        <taxon>Tersicoccus</taxon>
    </lineage>
</organism>
<dbReference type="RefSeq" id="WP_076702432.1">
    <property type="nucleotide sequence ID" value="NZ_MRDE01000017.1"/>
</dbReference>
<reference evidence="3 4" key="1">
    <citation type="submission" date="2016-12" db="EMBL/GenBank/DDBJ databases">
        <title>Draft genome of Tersicoccus phoenicis 1P05MA.</title>
        <authorList>
            <person name="Nakajima Y."/>
            <person name="Yoshizawa S."/>
            <person name="Nakamura K."/>
            <person name="Ogura Y."/>
            <person name="Hayashi T."/>
            <person name="Kogure K."/>
        </authorList>
    </citation>
    <scope>NUCLEOTIDE SEQUENCE [LARGE SCALE GENOMIC DNA]</scope>
    <source>
        <strain evidence="3 4">1p05MA</strain>
    </source>
</reference>
<dbReference type="Pfam" id="PF07811">
    <property type="entry name" value="TadE"/>
    <property type="match status" value="1"/>
</dbReference>
<accession>A0A1R1LHU7</accession>
<keyword evidence="1" id="KW-1133">Transmembrane helix</keyword>
<evidence type="ECO:0000313" key="3">
    <source>
        <dbReference type="EMBL" id="OMH27103.1"/>
    </source>
</evidence>
<dbReference type="InterPro" id="IPR012495">
    <property type="entry name" value="TadE-like_dom"/>
</dbReference>
<gene>
    <name evidence="3" type="ORF">BKD30_04145</name>
</gene>
<sequence>MSTPPSSTEARRPDGDDRDRGSAVVDFVLVGAVLTLLAMSIVQLAVVLHVRNTLLDAASSGARYGALADRTAADGRERAYDLVSSTLGPDYAGSVTVAEGRDGGRRTLRVEISAPMPVLGLIGPAGMLRVQGHASAAP</sequence>
<feature type="transmembrane region" description="Helical" evidence="1">
    <location>
        <begin position="27"/>
        <end position="50"/>
    </location>
</feature>
<evidence type="ECO:0000313" key="4">
    <source>
        <dbReference type="Proteomes" id="UP000187085"/>
    </source>
</evidence>
<keyword evidence="1" id="KW-0472">Membrane</keyword>
<evidence type="ECO:0000256" key="1">
    <source>
        <dbReference type="SAM" id="Phobius"/>
    </source>
</evidence>
<dbReference type="OrthoDB" id="3254574at2"/>
<dbReference type="AlphaFoldDB" id="A0A1R1LHU7"/>
<comment type="caution">
    <text evidence="3">The sequence shown here is derived from an EMBL/GenBank/DDBJ whole genome shotgun (WGS) entry which is preliminary data.</text>
</comment>
<keyword evidence="1" id="KW-0812">Transmembrane</keyword>
<protein>
    <submittedName>
        <fullName evidence="3">Pilus assembly protein TadE</fullName>
    </submittedName>
</protein>
<name>A0A1R1LHU7_9MICC</name>
<evidence type="ECO:0000259" key="2">
    <source>
        <dbReference type="Pfam" id="PF07811"/>
    </source>
</evidence>
<dbReference type="EMBL" id="MRDE01000017">
    <property type="protein sequence ID" value="OMH27103.1"/>
    <property type="molecule type" value="Genomic_DNA"/>
</dbReference>
<dbReference type="STRING" id="554083.BKD30_04145"/>
<feature type="domain" description="TadE-like" evidence="2">
    <location>
        <begin position="21"/>
        <end position="63"/>
    </location>
</feature>
<proteinExistence type="predicted"/>
<dbReference type="Proteomes" id="UP000187085">
    <property type="component" value="Unassembled WGS sequence"/>
</dbReference>
<keyword evidence="4" id="KW-1185">Reference proteome</keyword>